<reference evidence="1 2" key="1">
    <citation type="submission" date="2016-09" db="EMBL/GenBank/DDBJ databases">
        <authorList>
            <person name="Inglin R.C."/>
        </authorList>
    </citation>
    <scope>NUCLEOTIDE SEQUENCE [LARGE SCALE GENOMIC DNA]</scope>
    <source>
        <strain evidence="1 2">RI-517</strain>
    </source>
</reference>
<sequence length="63" mass="6718">MVAGQPQQLYLKAAHAPIQPGADETDLTDLLQETVQAQFPAGPKQAATPYTAELELMLITAPN</sequence>
<dbReference type="EMBL" id="MKGH01000013">
    <property type="protein sequence ID" value="PKX78873.1"/>
    <property type="molecule type" value="Genomic_DNA"/>
</dbReference>
<organism evidence="1 2">
    <name type="scientific">Latilactobacillus sakei</name>
    <name type="common">Lactobacillus sakei</name>
    <dbReference type="NCBI Taxonomy" id="1599"/>
    <lineage>
        <taxon>Bacteria</taxon>
        <taxon>Bacillati</taxon>
        <taxon>Bacillota</taxon>
        <taxon>Bacilli</taxon>
        <taxon>Lactobacillales</taxon>
        <taxon>Lactobacillaceae</taxon>
        <taxon>Latilactobacillus</taxon>
    </lineage>
</organism>
<evidence type="ECO:0000313" key="2">
    <source>
        <dbReference type="Proteomes" id="UP000234349"/>
    </source>
</evidence>
<proteinExistence type="predicted"/>
<name>A0AAX0VBE5_LATSK</name>
<gene>
    <name evidence="1" type="ORF">CUR37_03890</name>
</gene>
<dbReference type="RefSeq" id="WP_076632470.1">
    <property type="nucleotide sequence ID" value="NZ_CP017273.1"/>
</dbReference>
<comment type="caution">
    <text evidence="1">The sequence shown here is derived from an EMBL/GenBank/DDBJ whole genome shotgun (WGS) entry which is preliminary data.</text>
</comment>
<accession>A0AAX0VBE5</accession>
<evidence type="ECO:0000313" key="1">
    <source>
        <dbReference type="EMBL" id="PKX78873.1"/>
    </source>
</evidence>
<dbReference type="AlphaFoldDB" id="A0AAX0VBE5"/>
<protein>
    <submittedName>
        <fullName evidence="1">Uncharacterized protein</fullName>
    </submittedName>
</protein>
<dbReference type="Proteomes" id="UP000234349">
    <property type="component" value="Unassembled WGS sequence"/>
</dbReference>